<accession>A0A084SXH9</accession>
<name>A0A084SXH9_9BACT</name>
<dbReference type="PROSITE" id="PS51257">
    <property type="entry name" value="PROKAR_LIPOPROTEIN"/>
    <property type="match status" value="1"/>
</dbReference>
<evidence type="ECO:0000313" key="2">
    <source>
        <dbReference type="EMBL" id="KFA93164.1"/>
    </source>
</evidence>
<dbReference type="RefSeq" id="WP_043393014.1">
    <property type="nucleotide sequence ID" value="NZ_JPMI01000064.1"/>
</dbReference>
<comment type="caution">
    <text evidence="2">The sequence shown here is derived from an EMBL/GenBank/DDBJ whole genome shotgun (WGS) entry which is preliminary data.</text>
</comment>
<feature type="signal peptide" evidence="1">
    <location>
        <begin position="1"/>
        <end position="21"/>
    </location>
</feature>
<dbReference type="EMBL" id="JPMI01000064">
    <property type="protein sequence ID" value="KFA93164.1"/>
    <property type="molecule type" value="Genomic_DNA"/>
</dbReference>
<keyword evidence="1" id="KW-0732">Signal</keyword>
<dbReference type="AlphaFoldDB" id="A0A084SXH9"/>
<sequence>MRLSTPLRSLAVTALALPLFAGCDPDKPGPTGPDNEGPVYAITTQVLTSDDPQSYVVLTDKMDHTEPLSLDQAIELPGRSLGVGIPKSGALFVAGNEGPTVTRYNLTDDGRLVAGATVSFAGEGVASIGEYQHQFQFISESKAYYFDGRTAKAIIWNPKEMTVTGSISLNGIAIEGAIQTFATLPVRLENQVIMPLGWRPAAGIGITKQAGVVVIDTRNDTATVVKDDRCGYVRDGVMGPDGKLYLATEVYGAAVYRVAGGETPKPCLLRFDPRTLEFDSSFYVELNTLANGGTVGTLLPGPQGTAYLRVLDEGVYSVTAGVHPRTVASAAAWKWWQLRFDNLTATPVAGLPATTGSTFIYEAGDRTLYTEFANGSTATSFRDLTDQSGTVKANLPGVSFSFVQLR</sequence>
<dbReference type="SUPFAM" id="SSF63829">
    <property type="entry name" value="Calcium-dependent phosphotriesterase"/>
    <property type="match status" value="1"/>
</dbReference>
<evidence type="ECO:0000313" key="3">
    <source>
        <dbReference type="Proteomes" id="UP000028547"/>
    </source>
</evidence>
<evidence type="ECO:0000256" key="1">
    <source>
        <dbReference type="SAM" id="SignalP"/>
    </source>
</evidence>
<protein>
    <recommendedName>
        <fullName evidence="4">MxcI protein</fullName>
    </recommendedName>
</protein>
<reference evidence="2 3" key="1">
    <citation type="submission" date="2014-07" db="EMBL/GenBank/DDBJ databases">
        <title>Draft Genome Sequence of Gephyronic Acid Producer, Cystobacter violaceus Strain Cb vi76.</title>
        <authorList>
            <person name="Stevens D.C."/>
            <person name="Young J."/>
            <person name="Carmichael R."/>
            <person name="Tan J."/>
            <person name="Taylor R.E."/>
        </authorList>
    </citation>
    <scope>NUCLEOTIDE SEQUENCE [LARGE SCALE GENOMIC DNA]</scope>
    <source>
        <strain evidence="2 3">Cb vi76</strain>
    </source>
</reference>
<feature type="chain" id="PRO_5001782089" description="MxcI protein" evidence="1">
    <location>
        <begin position="22"/>
        <end position="406"/>
    </location>
</feature>
<gene>
    <name evidence="2" type="ORF">Q664_10750</name>
</gene>
<proteinExistence type="predicted"/>
<dbReference type="Proteomes" id="UP000028547">
    <property type="component" value="Unassembled WGS sequence"/>
</dbReference>
<evidence type="ECO:0008006" key="4">
    <source>
        <dbReference type="Google" id="ProtNLM"/>
    </source>
</evidence>
<organism evidence="2 3">
    <name type="scientific">Archangium violaceum Cb vi76</name>
    <dbReference type="NCBI Taxonomy" id="1406225"/>
    <lineage>
        <taxon>Bacteria</taxon>
        <taxon>Pseudomonadati</taxon>
        <taxon>Myxococcota</taxon>
        <taxon>Myxococcia</taxon>
        <taxon>Myxococcales</taxon>
        <taxon>Cystobacterineae</taxon>
        <taxon>Archangiaceae</taxon>
        <taxon>Archangium</taxon>
    </lineage>
</organism>